<dbReference type="PANTHER" id="PTHR47074:SF48">
    <property type="entry name" value="POLYNUCLEOTIDYL TRANSFERASE, RIBONUCLEASE H-LIKE SUPERFAMILY PROTEIN"/>
    <property type="match status" value="1"/>
</dbReference>
<dbReference type="InterPro" id="IPR036691">
    <property type="entry name" value="Endo/exonu/phosph_ase_sf"/>
</dbReference>
<evidence type="ECO:0000259" key="1">
    <source>
        <dbReference type="Pfam" id="PF13966"/>
    </source>
</evidence>
<organism evidence="2 3">
    <name type="scientific">Cannabis sativa</name>
    <name type="common">Hemp</name>
    <name type="synonym">Marijuana</name>
    <dbReference type="NCBI Taxonomy" id="3483"/>
    <lineage>
        <taxon>Eukaryota</taxon>
        <taxon>Viridiplantae</taxon>
        <taxon>Streptophyta</taxon>
        <taxon>Embryophyta</taxon>
        <taxon>Tracheophyta</taxon>
        <taxon>Spermatophyta</taxon>
        <taxon>Magnoliopsida</taxon>
        <taxon>eudicotyledons</taxon>
        <taxon>Gunneridae</taxon>
        <taxon>Pentapetalae</taxon>
        <taxon>rosids</taxon>
        <taxon>fabids</taxon>
        <taxon>Rosales</taxon>
        <taxon>Cannabaceae</taxon>
        <taxon>Cannabis</taxon>
    </lineage>
</organism>
<dbReference type="Pfam" id="PF13966">
    <property type="entry name" value="zf-RVT"/>
    <property type="match status" value="1"/>
</dbReference>
<dbReference type="PANTHER" id="PTHR47074">
    <property type="entry name" value="BNAC02G40300D PROTEIN"/>
    <property type="match status" value="1"/>
</dbReference>
<dbReference type="EnsemblPlants" id="evm.model.08.851">
    <property type="protein sequence ID" value="cds.evm.model.08.851"/>
    <property type="gene ID" value="evm.TU.08.851"/>
</dbReference>
<reference evidence="2" key="1">
    <citation type="submission" date="2018-11" db="EMBL/GenBank/DDBJ databases">
        <authorList>
            <person name="Grassa J C."/>
        </authorList>
    </citation>
    <scope>NUCLEOTIDE SEQUENCE [LARGE SCALE GENOMIC DNA]</scope>
</reference>
<dbReference type="Gene3D" id="3.60.10.10">
    <property type="entry name" value="Endonuclease/exonuclease/phosphatase"/>
    <property type="match status" value="1"/>
</dbReference>
<reference evidence="2" key="2">
    <citation type="submission" date="2021-03" db="UniProtKB">
        <authorList>
            <consortium name="EnsemblPlants"/>
        </authorList>
    </citation>
    <scope>IDENTIFICATION</scope>
</reference>
<evidence type="ECO:0000313" key="3">
    <source>
        <dbReference type="Proteomes" id="UP000596661"/>
    </source>
</evidence>
<dbReference type="Gramene" id="evm.model.08.851">
    <property type="protein sequence ID" value="cds.evm.model.08.851"/>
    <property type="gene ID" value="evm.TU.08.851"/>
</dbReference>
<protein>
    <recommendedName>
        <fullName evidence="1">Reverse transcriptase zinc-binding domain-containing protein</fullName>
    </recommendedName>
</protein>
<accession>A0A803QCK4</accession>
<proteinExistence type="predicted"/>
<dbReference type="EMBL" id="UZAU01000694">
    <property type="status" value="NOT_ANNOTATED_CDS"/>
    <property type="molecule type" value="Genomic_DNA"/>
</dbReference>
<sequence>MFEIQRCFSVEAQRRRGGLAMLWNTKEEVEDSSLPWCLLGDFNNMVSQADKRSGRPYPSLLVEGFQKTLSDCNLVDIDLYGHQFTWERGRGTDRWVKNSALLEPISMEEVKGALFGMHPDKAPGPNDGSLVNVLDQAWLPHANNPFISSDHPTLDGIYVQRLILPTQAKLLEKRVDVPLLCPFCQATPETVTHLLVDCAFARMCWTLVLYDIKAAEMCFVNWFVSILQSFPSAVICHLAMICWGIWRARNDLVLNNKKSLATVVVSSTHAYFKQWKLANVRPQDDNSIVNGVVEKYWSVPNEDTIKINVDASVFTSASFFRIGWIARDHLGSLIYVAAIRKQGRVDPVCAEAVGLKEGYSWIKT</sequence>
<name>A0A803QCK4_CANSA</name>
<dbReference type="AlphaFoldDB" id="A0A803QCK4"/>
<dbReference type="Proteomes" id="UP000596661">
    <property type="component" value="Chromosome 8"/>
</dbReference>
<keyword evidence="3" id="KW-1185">Reference proteome</keyword>
<feature type="domain" description="Reverse transcriptase zinc-binding" evidence="1">
    <location>
        <begin position="164"/>
        <end position="205"/>
    </location>
</feature>
<evidence type="ECO:0000313" key="2">
    <source>
        <dbReference type="EnsemblPlants" id="cds.evm.model.08.851"/>
    </source>
</evidence>
<dbReference type="InterPro" id="IPR052929">
    <property type="entry name" value="RNase_H-like_EbsB-rel"/>
</dbReference>
<dbReference type="InterPro" id="IPR026960">
    <property type="entry name" value="RVT-Znf"/>
</dbReference>
<dbReference type="SUPFAM" id="SSF56219">
    <property type="entry name" value="DNase I-like"/>
    <property type="match status" value="1"/>
</dbReference>